<feature type="non-terminal residue" evidence="1">
    <location>
        <position position="1"/>
    </location>
</feature>
<protein>
    <submittedName>
        <fullName evidence="1">Uncharacterized protein</fullName>
    </submittedName>
</protein>
<gene>
    <name evidence="1" type="ORF">METZ01_LOCUS507465</name>
</gene>
<organism evidence="1">
    <name type="scientific">marine metagenome</name>
    <dbReference type="NCBI Taxonomy" id="408172"/>
    <lineage>
        <taxon>unclassified sequences</taxon>
        <taxon>metagenomes</taxon>
        <taxon>ecological metagenomes</taxon>
    </lineage>
</organism>
<proteinExistence type="predicted"/>
<dbReference type="AlphaFoldDB" id="A0A383ED18"/>
<reference evidence="1" key="1">
    <citation type="submission" date="2018-05" db="EMBL/GenBank/DDBJ databases">
        <authorList>
            <person name="Lanie J.A."/>
            <person name="Ng W.-L."/>
            <person name="Kazmierczak K.M."/>
            <person name="Andrzejewski T.M."/>
            <person name="Davidsen T.M."/>
            <person name="Wayne K.J."/>
            <person name="Tettelin H."/>
            <person name="Glass J.I."/>
            <person name="Rusch D."/>
            <person name="Podicherti R."/>
            <person name="Tsui H.-C.T."/>
            <person name="Winkler M.E."/>
        </authorList>
    </citation>
    <scope>NUCLEOTIDE SEQUENCE</scope>
</reference>
<evidence type="ECO:0000313" key="1">
    <source>
        <dbReference type="EMBL" id="SVE54611.1"/>
    </source>
</evidence>
<dbReference type="EMBL" id="UINC01224830">
    <property type="protein sequence ID" value="SVE54611.1"/>
    <property type="molecule type" value="Genomic_DNA"/>
</dbReference>
<accession>A0A383ED18</accession>
<name>A0A383ED18_9ZZZZ</name>
<sequence length="124" mass="14209">ILSDIVTAYVVRAHLGSDYFKDFFYARHSLDNFEDQIHAMGGAEGILKQQEIEGVLALSKQPEIDPAGSFLGRASGHWRPYLVEENLRFSPSLEQELQPLIDHGWKKHSVPPWYTLYARPQEIE</sequence>